<dbReference type="InterPro" id="IPR020269">
    <property type="entry name" value="Phage_Mu_Releasin"/>
</dbReference>
<keyword evidence="3" id="KW-1185">Reference proteome</keyword>
<sequence>MELHHIDLALRIVQVVVLPIVGMLLKLLLDQRRQLAELDRRITTAEACLKNVPSEEALHDLALTIRGFGGDLRVAVEKIEGMGRIVGRLEKVVTRHEDYMLNGGK</sequence>
<proteinExistence type="predicted"/>
<keyword evidence="1" id="KW-1133">Transmembrane helix</keyword>
<evidence type="ECO:0000313" key="2">
    <source>
        <dbReference type="EMBL" id="OIQ51027.1"/>
    </source>
</evidence>
<name>A0A1J5N5Y4_9BACT</name>
<keyword evidence="1" id="KW-0812">Transmembrane</keyword>
<comment type="caution">
    <text evidence="2">The sequence shown here is derived from an EMBL/GenBank/DDBJ whole genome shotgun (WGS) entry which is preliminary data.</text>
</comment>
<protein>
    <recommendedName>
        <fullName evidence="4">DUF2730 family protein</fullName>
    </recommendedName>
</protein>
<keyword evidence="1" id="KW-0472">Membrane</keyword>
<organism evidence="2 3">
    <name type="scientific">Pseudodesulfovibrio hydrargyri</name>
    <dbReference type="NCBI Taxonomy" id="2125990"/>
    <lineage>
        <taxon>Bacteria</taxon>
        <taxon>Pseudomonadati</taxon>
        <taxon>Thermodesulfobacteriota</taxon>
        <taxon>Desulfovibrionia</taxon>
        <taxon>Desulfovibrionales</taxon>
        <taxon>Desulfovibrionaceae</taxon>
    </lineage>
</organism>
<dbReference type="EMBL" id="LKAQ01000004">
    <property type="protein sequence ID" value="OIQ51027.1"/>
    <property type="molecule type" value="Genomic_DNA"/>
</dbReference>
<dbReference type="Pfam" id="PF10805">
    <property type="entry name" value="DUF2730"/>
    <property type="match status" value="1"/>
</dbReference>
<reference evidence="2 3" key="1">
    <citation type="submission" date="2015-09" db="EMBL/GenBank/DDBJ databases">
        <title>Genome of Desulfovibrio dechloracetivorans BerOc1, a mercury methylating strain isolated from highly hydrocarbons and metals contaminated coastal sediments.</title>
        <authorList>
            <person name="Goni Urriza M."/>
            <person name="Gassie C."/>
            <person name="Bouchez O."/>
            <person name="Klopp C."/>
            <person name="Ranchou-Peyruse A."/>
            <person name="Remy G."/>
        </authorList>
    </citation>
    <scope>NUCLEOTIDE SEQUENCE [LARGE SCALE GENOMIC DNA]</scope>
    <source>
        <strain evidence="2 3">BerOc1</strain>
    </source>
</reference>
<evidence type="ECO:0008006" key="4">
    <source>
        <dbReference type="Google" id="ProtNLM"/>
    </source>
</evidence>
<dbReference type="Proteomes" id="UP000181901">
    <property type="component" value="Unassembled WGS sequence"/>
</dbReference>
<evidence type="ECO:0000313" key="3">
    <source>
        <dbReference type="Proteomes" id="UP000181901"/>
    </source>
</evidence>
<dbReference type="AlphaFoldDB" id="A0A1J5N5Y4"/>
<dbReference type="RefSeq" id="WP_071546416.1">
    <property type="nucleotide sequence ID" value="NZ_LKAQ01000004.1"/>
</dbReference>
<dbReference type="OrthoDB" id="7645981at2"/>
<accession>A0A1J5N5Y4</accession>
<evidence type="ECO:0000256" key="1">
    <source>
        <dbReference type="SAM" id="Phobius"/>
    </source>
</evidence>
<feature type="transmembrane region" description="Helical" evidence="1">
    <location>
        <begin position="12"/>
        <end position="29"/>
    </location>
</feature>
<gene>
    <name evidence="2" type="ORF">BerOc1_02972</name>
</gene>